<evidence type="ECO:0000313" key="2">
    <source>
        <dbReference type="EMBL" id="PUU73867.1"/>
    </source>
</evidence>
<evidence type="ECO:0000313" key="3">
    <source>
        <dbReference type="Proteomes" id="UP000244722"/>
    </source>
</evidence>
<protein>
    <submittedName>
        <fullName evidence="2">Uncharacterized protein</fullName>
    </submittedName>
</protein>
<dbReference type="EMBL" id="NESQ01000337">
    <property type="protein sequence ID" value="PUU73867.1"/>
    <property type="molecule type" value="Genomic_DNA"/>
</dbReference>
<keyword evidence="3" id="KW-1185">Reference proteome</keyword>
<organism evidence="2 3">
    <name type="scientific">Tuber borchii</name>
    <name type="common">White truffle</name>
    <dbReference type="NCBI Taxonomy" id="42251"/>
    <lineage>
        <taxon>Eukaryota</taxon>
        <taxon>Fungi</taxon>
        <taxon>Dikarya</taxon>
        <taxon>Ascomycota</taxon>
        <taxon>Pezizomycotina</taxon>
        <taxon>Pezizomycetes</taxon>
        <taxon>Pezizales</taxon>
        <taxon>Tuberaceae</taxon>
        <taxon>Tuber</taxon>
    </lineage>
</organism>
<feature type="compositionally biased region" description="Basic and acidic residues" evidence="1">
    <location>
        <begin position="1"/>
        <end position="26"/>
    </location>
</feature>
<evidence type="ECO:0000256" key="1">
    <source>
        <dbReference type="SAM" id="MobiDB-lite"/>
    </source>
</evidence>
<proteinExistence type="predicted"/>
<name>A0A2T6ZEE0_TUBBO</name>
<accession>A0A2T6ZEE0</accession>
<comment type="caution">
    <text evidence="2">The sequence shown here is derived from an EMBL/GenBank/DDBJ whole genome shotgun (WGS) entry which is preliminary data.</text>
</comment>
<feature type="region of interest" description="Disordered" evidence="1">
    <location>
        <begin position="1"/>
        <end position="90"/>
    </location>
</feature>
<dbReference type="Proteomes" id="UP000244722">
    <property type="component" value="Unassembled WGS sequence"/>
</dbReference>
<sequence>MESGLKKKETAEGKAEGSTEGTKNEEIFGSIAKEPPSPPLERSPNRPEDGHNQDAIRESPEVSQIDEGSEQGSSTTGALTIDDRPPLTPVENVPHIVIEQDTTAGTVWRGRAQLVGITEVEEEEVATETTHGDNIAAYAEPTLPQIHYHVLDAVSRQVQVSDFHDQIREEMLQSESTQPDAPGDLLLPRRSTGFHRQQHYDNRSPRLHNINRAHGLQYRNHGQNGTGRGCRGYPSRIQAVATEVSDYTRITDSEVMADTMDLSVTPF</sequence>
<reference evidence="2 3" key="1">
    <citation type="submission" date="2017-04" db="EMBL/GenBank/DDBJ databases">
        <title>Draft genome sequence of Tuber borchii Vittad., a whitish edible truffle.</title>
        <authorList>
            <consortium name="DOE Joint Genome Institute"/>
            <person name="Murat C."/>
            <person name="Kuo A."/>
            <person name="Barry K.W."/>
            <person name="Clum A."/>
            <person name="Dockter R.B."/>
            <person name="Fauchery L."/>
            <person name="Iotti M."/>
            <person name="Kohler A."/>
            <person name="Labutti K."/>
            <person name="Lindquist E.A."/>
            <person name="Lipzen A."/>
            <person name="Ohm R.A."/>
            <person name="Wang M."/>
            <person name="Grigoriev I.V."/>
            <person name="Zambonelli A."/>
            <person name="Martin F.M."/>
        </authorList>
    </citation>
    <scope>NUCLEOTIDE SEQUENCE [LARGE SCALE GENOMIC DNA]</scope>
    <source>
        <strain evidence="2 3">Tbo3840</strain>
    </source>
</reference>
<feature type="compositionally biased region" description="Basic and acidic residues" evidence="1">
    <location>
        <begin position="43"/>
        <end position="60"/>
    </location>
</feature>
<dbReference type="AlphaFoldDB" id="A0A2T6ZEE0"/>
<gene>
    <name evidence="2" type="ORF">B9Z19DRAFT_1134261</name>
</gene>